<sequence length="139" mass="15411">MPTYASSALGARDQTATAPVMTAADGISRWHAHSVSDLMQEWPSKVEVGSQGHRGRRKEKKKMKEVDDELTEKFKMALLSQSDQRSRLHDELGIILCRRHPASNTACAEMELRYRTLGSLGSSFSRIAALPFVAAAHFP</sequence>
<organism evidence="1 2">
    <name type="scientific">Aspergillus udagawae</name>
    <dbReference type="NCBI Taxonomy" id="91492"/>
    <lineage>
        <taxon>Eukaryota</taxon>
        <taxon>Fungi</taxon>
        <taxon>Dikarya</taxon>
        <taxon>Ascomycota</taxon>
        <taxon>Pezizomycotina</taxon>
        <taxon>Eurotiomycetes</taxon>
        <taxon>Eurotiomycetidae</taxon>
        <taxon>Eurotiales</taxon>
        <taxon>Aspergillaceae</taxon>
        <taxon>Aspergillus</taxon>
        <taxon>Aspergillus subgen. Fumigati</taxon>
    </lineage>
</organism>
<proteinExistence type="predicted"/>
<evidence type="ECO:0000313" key="2">
    <source>
        <dbReference type="Proteomes" id="UP000465221"/>
    </source>
</evidence>
<evidence type="ECO:0000313" key="1">
    <source>
        <dbReference type="EMBL" id="GFF32642.1"/>
    </source>
</evidence>
<dbReference type="AlphaFoldDB" id="A0A8H3NEZ0"/>
<dbReference type="EMBL" id="BLKC01000019">
    <property type="protein sequence ID" value="GFF32642.1"/>
    <property type="molecule type" value="Genomic_DNA"/>
</dbReference>
<dbReference type="Proteomes" id="UP000465221">
    <property type="component" value="Unassembled WGS sequence"/>
</dbReference>
<reference evidence="1 2" key="1">
    <citation type="submission" date="2020-01" db="EMBL/GenBank/DDBJ databases">
        <title>Draft genome sequence of Aspergillus udagawae IFM 46972.</title>
        <authorList>
            <person name="Takahashi H."/>
            <person name="Yaguchi T."/>
        </authorList>
    </citation>
    <scope>NUCLEOTIDE SEQUENCE [LARGE SCALE GENOMIC DNA]</scope>
    <source>
        <strain evidence="1 2">IFM 46972</strain>
    </source>
</reference>
<comment type="caution">
    <text evidence="1">The sequence shown here is derived from an EMBL/GenBank/DDBJ whole genome shotgun (WGS) entry which is preliminary data.</text>
</comment>
<name>A0A8H3NEZ0_9EURO</name>
<protein>
    <submittedName>
        <fullName evidence="1">Uncharacterized protein</fullName>
    </submittedName>
</protein>
<accession>A0A8H3NEZ0</accession>
<gene>
    <name evidence="1" type="ORF">IFM46972_03617</name>
</gene>